<feature type="chain" id="PRO_5013120941" description="Nickel transport complex, NikM subunit, transmembrane" evidence="1">
    <location>
        <begin position="33"/>
        <end position="270"/>
    </location>
</feature>
<evidence type="ECO:0008006" key="3">
    <source>
        <dbReference type="Google" id="ProtNLM"/>
    </source>
</evidence>
<protein>
    <recommendedName>
        <fullName evidence="3">Nickel transport complex, NikM subunit, transmembrane</fullName>
    </recommendedName>
</protein>
<dbReference type="EMBL" id="FMJC01000002">
    <property type="protein sequence ID" value="SCM72676.1"/>
    <property type="molecule type" value="Genomic_DNA"/>
</dbReference>
<evidence type="ECO:0000256" key="1">
    <source>
        <dbReference type="SAM" id="SignalP"/>
    </source>
</evidence>
<sequence>MNLLQQIGRKAKPILGGLALTALLGAALPATAHEFILKPDTATPAAGQKTRVQAQASHVFMISEEAEKPETVNLQLVQKGKSTPVTLTEDASLVALVGDITLTDTAPALLVGHRLPQIWSETTEGVLEGNRAQLEAQGKKVRSVGKYEKFAKSLLNPAANDTLYKTPQNQMLEIVLLDNPATVKPGGVMNVQVLLRGKPLPGATVGLTHDGFSKEEDAYKVTAATDAQGKAALAVDKPALWMVRTATVEKTPGTDADAHHLRATYVFPVR</sequence>
<dbReference type="InterPro" id="IPR019613">
    <property type="entry name" value="DUF4198"/>
</dbReference>
<gene>
    <name evidence="2" type="ORF">KL86DES1_20770</name>
</gene>
<dbReference type="AlphaFoldDB" id="A0A212L577"/>
<evidence type="ECO:0000313" key="2">
    <source>
        <dbReference type="EMBL" id="SCM72676.1"/>
    </source>
</evidence>
<dbReference type="Pfam" id="PF10670">
    <property type="entry name" value="DUF4198"/>
    <property type="match status" value="1"/>
</dbReference>
<organism evidence="2">
    <name type="scientific">uncultured Desulfovibrio sp</name>
    <dbReference type="NCBI Taxonomy" id="167968"/>
    <lineage>
        <taxon>Bacteria</taxon>
        <taxon>Pseudomonadati</taxon>
        <taxon>Thermodesulfobacteriota</taxon>
        <taxon>Desulfovibrionia</taxon>
        <taxon>Desulfovibrionales</taxon>
        <taxon>Desulfovibrionaceae</taxon>
        <taxon>Desulfovibrio</taxon>
        <taxon>environmental samples</taxon>
    </lineage>
</organism>
<proteinExistence type="predicted"/>
<keyword evidence="1" id="KW-0732">Signal</keyword>
<name>A0A212L577_9BACT</name>
<feature type="signal peptide" evidence="1">
    <location>
        <begin position="1"/>
        <end position="32"/>
    </location>
</feature>
<reference evidence="2" key="1">
    <citation type="submission" date="2016-08" db="EMBL/GenBank/DDBJ databases">
        <authorList>
            <person name="Seilhamer J.J."/>
        </authorList>
    </citation>
    <scope>NUCLEOTIDE SEQUENCE</scope>
    <source>
        <strain evidence="2">86-1</strain>
    </source>
</reference>
<accession>A0A212L577</accession>
<dbReference type="RefSeq" id="WP_179980324.1">
    <property type="nucleotide sequence ID" value="NZ_LT608333.1"/>
</dbReference>